<gene>
    <name evidence="1" type="ORF">LPB142_01350</name>
</gene>
<evidence type="ECO:0000313" key="1">
    <source>
        <dbReference type="EMBL" id="AOZ68121.1"/>
    </source>
</evidence>
<proteinExistence type="predicted"/>
<dbReference type="KEGG" id="rhp:LPB142_01350"/>
<dbReference type="Pfam" id="PF10983">
    <property type="entry name" value="DUF2793"/>
    <property type="match status" value="1"/>
</dbReference>
<accession>A0A1D9M8G4</accession>
<keyword evidence="2" id="KW-1185">Reference proteome</keyword>
<dbReference type="EMBL" id="CP017781">
    <property type="protein sequence ID" value="AOZ68121.1"/>
    <property type="molecule type" value="Genomic_DNA"/>
</dbReference>
<evidence type="ECO:0000313" key="2">
    <source>
        <dbReference type="Proteomes" id="UP000176562"/>
    </source>
</evidence>
<sequence length="355" mass="36263">MADTSAILSLPYILPSQAQKHVTHNEALRLLDVMVQLAVEAFDAQVPPASPTEGEVYALGTGTSGAWAGQDGKIAAWLDGAWTFLAPRAGWIGATPTGELRVFDGSGWITPGLELQGLESLGINTTADLTNRLAVASAATLLTHAGAGHQLKINKASAGDTASLLFQSNWSGRAEMGIVGSDAFEIKVSADGSSFVTALSFAPATGYATGEAVQQSATDTTAGRLMRADYGYSRGNLLGTVSQTAGVPTGAVIERTTGANGSTVRFADGTMICTHSLSFASTATATGALFTSASQAWTFPATFAVTPTVTGAASTLTRWVAIGTTSTTSANVAVLSSVTSATAATARLMAVGRWF</sequence>
<protein>
    <submittedName>
        <fullName evidence="1">Uncharacterized protein</fullName>
    </submittedName>
</protein>
<dbReference type="STRING" id="1850250.LPB142_01350"/>
<organism evidence="1 2">
    <name type="scientific">Rhodobacter xanthinilyticus</name>
    <dbReference type="NCBI Taxonomy" id="1850250"/>
    <lineage>
        <taxon>Bacteria</taxon>
        <taxon>Pseudomonadati</taxon>
        <taxon>Pseudomonadota</taxon>
        <taxon>Alphaproteobacteria</taxon>
        <taxon>Rhodobacterales</taxon>
        <taxon>Rhodobacter group</taxon>
        <taxon>Rhodobacter</taxon>
    </lineage>
</organism>
<dbReference type="InterPro" id="IPR021251">
    <property type="entry name" value="DUF2793"/>
</dbReference>
<dbReference type="RefSeq" id="WP_068766403.1">
    <property type="nucleotide sequence ID" value="NZ_CP017781.1"/>
</dbReference>
<dbReference type="Proteomes" id="UP000176562">
    <property type="component" value="Chromosome"/>
</dbReference>
<name>A0A1D9M8G4_9RHOB</name>
<dbReference type="AlphaFoldDB" id="A0A1D9M8G4"/>
<reference evidence="1 2" key="1">
    <citation type="submission" date="2016-10" db="EMBL/GenBank/DDBJ databases">
        <title>Rhodobacter sp. LPB0142, isolated from sea water.</title>
        <authorList>
            <person name="Kim E."/>
            <person name="Yi H."/>
        </authorList>
    </citation>
    <scope>NUCLEOTIDE SEQUENCE [LARGE SCALE GENOMIC DNA]</scope>
    <source>
        <strain evidence="1 2">LPB0142</strain>
    </source>
</reference>